<reference evidence="4" key="2">
    <citation type="journal article" date="2009" name="J. Mol. Evol.">
        <title>Removal of noisy characters from chloroplast genome-scale data suggests revision of phylogenetic placements of Amborella and Ceratophyllum.</title>
        <authorList>
            <person name="Goremykin V.V."/>
            <person name="Viola R."/>
            <person name="Hellwig F.H."/>
        </authorList>
    </citation>
    <scope>NUCLEOTIDE SEQUENCE</scope>
</reference>
<keyword evidence="1" id="KW-0653">Protein transport</keyword>
<evidence type="ECO:0000256" key="3">
    <source>
        <dbReference type="SAM" id="MobiDB-lite"/>
    </source>
</evidence>
<comment type="function">
    <text evidence="1">Involved in protein precursor import into chloroplasts. May be part of an intermediate translocation complex acting as a protein-conducting channel at the inner envelope.</text>
</comment>
<keyword evidence="1" id="KW-0812">Transmembrane</keyword>
<dbReference type="Pfam" id="PF05758">
    <property type="entry name" value="Ycf1"/>
    <property type="match status" value="1"/>
</dbReference>
<feature type="transmembrane region" description="Helical" evidence="1">
    <location>
        <begin position="84"/>
        <end position="104"/>
    </location>
</feature>
<proteinExistence type="inferred from homology"/>
<feature type="compositionally biased region" description="Polar residues" evidence="3">
    <location>
        <begin position="1565"/>
        <end position="1580"/>
    </location>
</feature>
<evidence type="ECO:0000256" key="1">
    <source>
        <dbReference type="RuleBase" id="RU364085"/>
    </source>
</evidence>
<feature type="transmembrane region" description="Helical" evidence="1">
    <location>
        <begin position="124"/>
        <end position="144"/>
    </location>
</feature>
<geneLocation type="chloroplast" evidence="4"/>
<comment type="subunit">
    <text evidence="1">Part of the Tic complex.</text>
</comment>
<comment type="subcellular location">
    <subcellularLocation>
        <location evidence="1">Plastid</location>
        <location evidence="1">Chloroplast inner membrane</location>
    </subcellularLocation>
</comment>
<dbReference type="InterPro" id="IPR008896">
    <property type="entry name" value="TIC214"/>
</dbReference>
<keyword evidence="2" id="KW-0175">Coiled coil</keyword>
<dbReference type="GO" id="GO:0009706">
    <property type="term" value="C:chloroplast inner membrane"/>
    <property type="evidence" value="ECO:0007669"/>
    <property type="project" value="UniProtKB-SubCell"/>
</dbReference>
<feature type="region of interest" description="Disordered" evidence="3">
    <location>
        <begin position="1556"/>
        <end position="1621"/>
    </location>
</feature>
<feature type="coiled-coil region" evidence="2">
    <location>
        <begin position="762"/>
        <end position="789"/>
    </location>
</feature>
<protein>
    <recommendedName>
        <fullName evidence="1">Protein TIC 214</fullName>
    </recommendedName>
    <alternativeName>
        <fullName evidence="1">Translocon at the inner envelope membrane of chloroplasts 214</fullName>
    </alternativeName>
</protein>
<feature type="transmembrane region" description="Helical" evidence="1">
    <location>
        <begin position="217"/>
        <end position="235"/>
    </location>
</feature>
<keyword evidence="1 4" id="KW-0150">Chloroplast</keyword>
<dbReference type="PANTHER" id="PTHR33163">
    <property type="entry name" value="PROTEIN TIC 214-RELATED"/>
    <property type="match status" value="1"/>
</dbReference>
<feature type="transmembrane region" description="Helical" evidence="1">
    <location>
        <begin position="164"/>
        <end position="192"/>
    </location>
</feature>
<evidence type="ECO:0000256" key="2">
    <source>
        <dbReference type="SAM" id="Coils"/>
    </source>
</evidence>
<comment type="similarity">
    <text evidence="1">Belongs to the TIC214 family.</text>
</comment>
<feature type="compositionally biased region" description="Basic and acidic residues" evidence="3">
    <location>
        <begin position="269"/>
        <end position="280"/>
    </location>
</feature>
<keyword evidence="1" id="KW-0472">Membrane</keyword>
<keyword evidence="1" id="KW-1133">Transmembrane helix</keyword>
<dbReference type="PANTHER" id="PTHR33163:SF40">
    <property type="entry name" value="PROTEIN TIC 214"/>
    <property type="match status" value="1"/>
</dbReference>
<keyword evidence="1 4" id="KW-0934">Plastid</keyword>
<accession>C3KEJ3</accession>
<keyword evidence="1" id="KW-1001">Plastid inner membrane</keyword>
<feature type="transmembrane region" description="Helical" evidence="1">
    <location>
        <begin position="57"/>
        <end position="78"/>
    </location>
</feature>
<organism evidence="4">
    <name type="scientific">Ceratophyllum demersum</name>
    <name type="common">Rigid hornwort</name>
    <name type="synonym">Coontail</name>
    <dbReference type="NCBI Taxonomy" id="4428"/>
    <lineage>
        <taxon>Eukaryota</taxon>
        <taxon>Viridiplantae</taxon>
        <taxon>Streptophyta</taxon>
        <taxon>Embryophyta</taxon>
        <taxon>Tracheophyta</taxon>
        <taxon>Spermatophyta</taxon>
        <taxon>Magnoliopsida</taxon>
        <taxon>Ceratophyllales</taxon>
        <taxon>Ceratophyllaceae</taxon>
        <taxon>Ceratophyllum</taxon>
    </lineage>
</organism>
<dbReference type="GO" id="GO:0015031">
    <property type="term" value="P:protein transport"/>
    <property type="evidence" value="ECO:0007669"/>
    <property type="project" value="UniProtKB-KW"/>
</dbReference>
<feature type="transmembrane region" description="Helical" evidence="1">
    <location>
        <begin position="26"/>
        <end position="45"/>
    </location>
</feature>
<keyword evidence="1" id="KW-0813">Transport</keyword>
<dbReference type="EMBL" id="AM712908">
    <property type="protein sequence ID" value="CAP62556.1"/>
    <property type="molecule type" value="Genomic_DNA"/>
</dbReference>
<gene>
    <name evidence="4" type="primary">ycf1</name>
    <name evidence="1" type="synonym">TIC214</name>
</gene>
<reference evidence="4" key="1">
    <citation type="submission" date="2007-05" db="EMBL/GenBank/DDBJ databases">
        <authorList>
            <person name="Goremykin V."/>
        </authorList>
    </citation>
    <scope>NUCLEOTIDE SEQUENCE</scope>
</reference>
<sequence length="1898" mass="225035">MILKSFILGNLVSLCMKIINSAVVVGLYYGFLTTFSIGPSYLFLLRARVMEEGTEKEVSATTGFITGQLMMFISIYYVPLHLALVRPHTITVLVLPYLLFHFFWNNHKNFFDYGYTTRNSMRNLSIQCLFLNNLIVPFLNLFILPSSTLSRLVNISLFRCNNKMLFVTSSFVGWLIGHILFMKLVGLVLVCIRQNLATRSNRLLHSNMYLVSEFRNWTARIFSTLLFITCMYYLGVHRVKLPILTNRLKKTSEIAEQKKSKEETDEEIEKTFETKETKKEQQEFTDKVHSLYFEEQEDPIEEQGYPYKRNETKEKRLGKEKTKDEFHKNIPKYETLDLDRNQEKKLELTILKQKTNLVWFEKPLVTLLFDVKRWDRPLRHIKNSRFENTIKQEMAQYFFHTCTSDGKQKISFTYPPSLSTFFEMMQRKISLCTIEKQSPENMYNHWLYTNEQKRHNLSNEFLNRIEILDKGSSALDVLEQKNRLSNDENKQECLPKMYDPFLSGPSRGKIKKGYSTRRIMNDSSASTKGKKVWINKIHGIFPIDYVQLEHKIDTFLDESLSGESGTSFPGESAPLKGLSLSTDKKIIDSENQEKSLKFLFDVVTTNPNTQTRDKESILIREIHKRVPQWSYKLIRDLEEEEKETEEEPKQVFGIRLRKGKRVVIYTDTNDKTNTDTSTSTPSNPAEEIALIRYSHQPDFRRNLIKGSIRSQRRKTVVWELFQTNLHSPLFLDRIDKTFSFDIYRIMDLFFRSWMWKEPELKISKSESEVEEREEKVKKQKEKKDENERIAIAEAWDTFIVTQAVRGLMLVTQSIFRKYIVLPSLIIVKNIGRMLLFQFPEWSEDFKDWKREMHVKCTYNGVQLSETEFPKHWLTDGIQIKILFPFCLKPWHESKLRSHHITHEHEMDAMKKKGKEQNFCFLTVWGMEAELPFGYARKRPSFFEPIFKELTKKIQKVKKICFLVLRTFKEGAKGLVKVLKEKASWVIKIVLFIKKKIKELAKIFFFGFGLREVEVEVYESNENGKDSITNNNIINELPIRIRSVNWTNDSLTEKKIKDLADRTTTIQNEIERIKKEKKILFMTPDKNVSPNKLSCNDKRSESQKFFWQISKRKGARLIRKWHYFFKSFIERIYIGIFLCTIYIPKINAKLFLESKKNLQKFFDKSIYNNETNPDGIDETNKNTVHFISTLKKALFNISDKNSSISCDLSYLSQAYVFYKLSQTQVINKYDLRYVFQYQGAHSFLKDRIKDYLQTRGIFHSESRQNPFRNSEINDWKNWLRGHYQYNLSQTRWSRLVPQQWKNRVNQRHRIQKKDSQKWHSYEQDQLIHYKTKKNYAVHSLPMQKEKLKKHYRYDLLSHKYLNFEDRNNSYIYGSPLQVNGDREITYNYKTHKSKSFCTLGGLTISDYLKEEYLIDTDKNSDRKYFDLGIIYFSLRKNIDIKAWIDKNIGTNTNININKKIKTGNTFYQISDKKNLFDLTISQQRNSSNQKQKNKKFGFLDWMGMNKQMLDHSISNFEPSWFLPEFCLLYDAYKVKPWIMPTKLLLLNLDTNENIRNQNENIRKSNKINGNKKQDFRISSNPKDYLELDNGTPKEKEKQGKVKGNLGSNQKTPENLGLDLRNQQKNVENDYVGSDIKKRRKKKQFNNNKETELDSILTNYLVFQLRWNPFLNKGIMKNIKVDCLLLRLINPKEIAIDSIQSGEMHLDLMSIQRDPSLTKLIKDGIFVIEPRRLSIKRDGQFIKYQTIGISLVHKRKYQTNRGYPENKYIDENDFYGSISQHGKMFVNGDENHYDLIVPENILSTRRRRELRIRNCLNSGNTENRNPVFFDSTNVRNCGKFLDEDKYLDTDIQKLIKFKLFLWPNFRLEDLACINRYWFDTNNGSRFSMLRIHMYPRFIVS</sequence>
<evidence type="ECO:0000313" key="4">
    <source>
        <dbReference type="EMBL" id="CAP62556.1"/>
    </source>
</evidence>
<name>C3KEJ3_CERDE</name>
<feature type="region of interest" description="Disordered" evidence="3">
    <location>
        <begin position="256"/>
        <end position="280"/>
    </location>
</feature>